<evidence type="ECO:0000256" key="6">
    <source>
        <dbReference type="ARBA" id="ARBA00022737"/>
    </source>
</evidence>
<dbReference type="PROSITE" id="PS50287">
    <property type="entry name" value="SRCR_2"/>
    <property type="match status" value="8"/>
</dbReference>
<feature type="disulfide bond" evidence="15">
    <location>
        <begin position="539"/>
        <end position="600"/>
    </location>
</feature>
<dbReference type="PANTHER" id="PTHR48071:SF15">
    <property type="entry name" value="SRCR DOMAIN-CONTAINING PROTEIN"/>
    <property type="match status" value="1"/>
</dbReference>
<feature type="disulfide bond" evidence="15">
    <location>
        <begin position="796"/>
        <end position="806"/>
    </location>
</feature>
<sequence>MDRCDWTDSLEPEPPHLRLAGGRHRCQGRVELLHLGRWAGLCGHTWGPREAQVLCRALGCGTPLEDTPGQVWLEQVSCQGTEKDLRQCRAGPWRERTCGPGGVANVTCSGGCDVRLAGGPHRCAGRVEVLHLGRWGTVCDDTWAFPAAAVVCRYLGCGQVIAAPPRARFGPGAGPVWLDGLTCTGEEAAPSECRHKGWGVHTCEHSEDVRLAGGPHRCAGRVQVLHEGRWGGVCALTWATPAADVTCRYLGCGPALGTAQVSVGSEELTWVESLRCEGGEGNLLECQVRVWGAPPCPHAAVTCGQVRLAGGPHRCAGRVEVFHAGRWGTVCDDSWELPDAQVTCRQVRCGPALWAPGRAQFGEGAGPIWLDGLRCVGNETHLAQCPAQPWGQHNCNHVEDASVRLSGAPDRCAGRVEVQHQHLWGTVCDDTWGLREAQVLCAHLGCGPALEAPGGARYGRGSGPIWLDDVTCAGHEPDLFRCAHRETQVCAGECTSRPGEVRLADGPHLCAGRVEVLHDGTWGTVCEHGWDLSDAQVVCRQVGCGPALEAPRGARFGRGSGQVWLSDLTCAGTETHLGQCPAPPWGSNTCGHGQDVGVVCDGECGQVRGTALRPSASPAGPLQVRLAGGPHRCAGRVEVLHLGRWGGVCDRTWDLRAARVTCRHLGCGHALAAPGHAHFGPGGAPVWLEELRCSGEELTLDRCERPQGWGRSRCGHLEEAGVVCTDPPQVRLQGGPGPCAGQVQVLLNRTWLQVCGLTWGLPEAQVLCRQLGCGPALSAPVGPHLPGGAWLAQLTCDGSESQLAECLPQGAPPGTCTGGAAQVRCTPPAGEPPTCGYLVALLVLLMSVGGALLWLTLRARCVPGQGMCMSVRQELSVQAELGVQQDVGVQREVSVQQEPCLQPDMATGVQWDPGVQGELLSVQQVVEAGVQQNMIVQEAMIVQRDVNVPQDLGVQEATSVQQELKSGVQEPLSVQGELGV</sequence>
<feature type="disulfide bond" evidence="15">
    <location>
        <begin position="693"/>
        <end position="703"/>
    </location>
</feature>
<dbReference type="SUPFAM" id="SSF56487">
    <property type="entry name" value="SRCR-like"/>
    <property type="match status" value="8"/>
</dbReference>
<feature type="domain" description="SRCR" evidence="17">
    <location>
        <begin position="114"/>
        <end position="214"/>
    </location>
</feature>
<dbReference type="Proteomes" id="UP000796761">
    <property type="component" value="Unassembled WGS sequence"/>
</dbReference>
<comment type="subcellular location">
    <subcellularLocation>
        <location evidence="1">Membrane</location>
        <topology evidence="1">Single-pass membrane protein</topology>
    </subcellularLocation>
    <subcellularLocation>
        <location evidence="2">Secreted</location>
    </subcellularLocation>
</comment>
<dbReference type="PANTHER" id="PTHR48071">
    <property type="entry name" value="SRCR DOMAIN-CONTAINING PROTEIN"/>
    <property type="match status" value="1"/>
</dbReference>
<feature type="disulfide bond" evidence="15">
    <location>
        <begin position="276"/>
        <end position="286"/>
    </location>
</feature>
<evidence type="ECO:0000256" key="5">
    <source>
        <dbReference type="ARBA" id="ARBA00022729"/>
    </source>
</evidence>
<feature type="disulfide bond" evidence="15">
    <location>
        <begin position="331"/>
        <end position="395"/>
    </location>
</feature>
<dbReference type="InterPro" id="IPR036772">
    <property type="entry name" value="SRCR-like_dom_sf"/>
</dbReference>
<keyword evidence="3" id="KW-0964">Secreted</keyword>
<dbReference type="Gene3D" id="3.10.250.10">
    <property type="entry name" value="SRCR-like domain"/>
    <property type="match status" value="8"/>
</dbReference>
<evidence type="ECO:0000256" key="13">
    <source>
        <dbReference type="ARBA" id="ARBA00064153"/>
    </source>
</evidence>
<feature type="disulfide bond" evidence="15">
    <location>
        <begin position="139"/>
        <end position="203"/>
    </location>
</feature>
<evidence type="ECO:0000256" key="16">
    <source>
        <dbReference type="SAM" id="Phobius"/>
    </source>
</evidence>
<keyword evidence="5" id="KW-0732">Signal</keyword>
<feature type="domain" description="SRCR" evidence="17">
    <location>
        <begin position="624"/>
        <end position="725"/>
    </location>
</feature>
<keyword evidence="4 16" id="KW-0812">Transmembrane</keyword>
<evidence type="ECO:0000256" key="12">
    <source>
        <dbReference type="ARBA" id="ARBA00058074"/>
    </source>
</evidence>
<feature type="disulfide bond" evidence="15">
    <location>
        <begin position="78"/>
        <end position="88"/>
    </location>
</feature>
<dbReference type="FunFam" id="3.10.250.10:FF:000004">
    <property type="entry name" value="Scavenger receptor cysteine-rich type 1 protein M130"/>
    <property type="match status" value="2"/>
</dbReference>
<dbReference type="FunFam" id="3.10.250.10:FF:000007">
    <property type="entry name" value="Soluble scavenger receptor cysteine-rich domain-containing protein SSC5D"/>
    <property type="match status" value="4"/>
</dbReference>
<dbReference type="InterPro" id="IPR001190">
    <property type="entry name" value="SRCR"/>
</dbReference>
<reference evidence="18" key="1">
    <citation type="submission" date="2019-04" db="EMBL/GenBank/DDBJ databases">
        <title>Genome assembly of Zosterops borbonicus 15179.</title>
        <authorList>
            <person name="Leroy T."/>
            <person name="Anselmetti Y."/>
            <person name="Tilak M.-K."/>
            <person name="Nabholz B."/>
        </authorList>
    </citation>
    <scope>NUCLEOTIDE SEQUENCE</scope>
    <source>
        <strain evidence="18">HGM_15179</strain>
        <tissue evidence="18">Muscle</tissue>
    </source>
</reference>
<keyword evidence="6" id="KW-0677">Repeat</keyword>
<dbReference type="GO" id="GO:0004252">
    <property type="term" value="F:serine-type endopeptidase activity"/>
    <property type="evidence" value="ECO:0007669"/>
    <property type="project" value="TreeGrafter"/>
</dbReference>
<protein>
    <recommendedName>
        <fullName evidence="14">Soluble scavenger receptor cysteine-rich domain-containing protein SSC5D</fullName>
    </recommendedName>
</protein>
<feature type="disulfide bond" evidence="15">
    <location>
        <begin position="570"/>
        <end position="580"/>
    </location>
</feature>
<feature type="disulfide bond" evidence="15">
    <location>
        <begin position="472"/>
        <end position="482"/>
    </location>
</feature>
<evidence type="ECO:0000256" key="7">
    <source>
        <dbReference type="ARBA" id="ARBA00022989"/>
    </source>
</evidence>
<keyword evidence="7 16" id="KW-1133">Transmembrane helix</keyword>
<accession>A0A8K1D9I6</accession>
<feature type="domain" description="SRCR" evidence="17">
    <location>
        <begin position="501"/>
        <end position="601"/>
    </location>
</feature>
<dbReference type="Pfam" id="PF00530">
    <property type="entry name" value="SRCR"/>
    <property type="match status" value="8"/>
</dbReference>
<organism evidence="18 19">
    <name type="scientific">Zosterops borbonicus</name>
    <dbReference type="NCBI Taxonomy" id="364589"/>
    <lineage>
        <taxon>Eukaryota</taxon>
        <taxon>Metazoa</taxon>
        <taxon>Chordata</taxon>
        <taxon>Craniata</taxon>
        <taxon>Vertebrata</taxon>
        <taxon>Euteleostomi</taxon>
        <taxon>Archelosauria</taxon>
        <taxon>Archosauria</taxon>
        <taxon>Dinosauria</taxon>
        <taxon>Saurischia</taxon>
        <taxon>Theropoda</taxon>
        <taxon>Coelurosauria</taxon>
        <taxon>Aves</taxon>
        <taxon>Neognathae</taxon>
        <taxon>Neoaves</taxon>
        <taxon>Telluraves</taxon>
        <taxon>Australaves</taxon>
        <taxon>Passeriformes</taxon>
        <taxon>Sylvioidea</taxon>
        <taxon>Zosteropidae</taxon>
        <taxon>Zosterops</taxon>
    </lineage>
</organism>
<comment type="caution">
    <text evidence="18">The sequence shown here is derived from an EMBL/GenBank/DDBJ whole genome shotgun (WGS) entry which is preliminary data.</text>
</comment>
<feature type="domain" description="SRCR" evidence="17">
    <location>
        <begin position="403"/>
        <end position="506"/>
    </location>
</feature>
<proteinExistence type="predicted"/>
<evidence type="ECO:0000313" key="18">
    <source>
        <dbReference type="EMBL" id="TRZ07412.1"/>
    </source>
</evidence>
<keyword evidence="9 15" id="KW-1015">Disulfide bond</keyword>
<dbReference type="GO" id="GO:0031638">
    <property type="term" value="P:zymogen activation"/>
    <property type="evidence" value="ECO:0007669"/>
    <property type="project" value="TreeGrafter"/>
</dbReference>
<dbReference type="AlphaFoldDB" id="A0A8K1D9I6"/>
<feature type="disulfide bond" evidence="15">
    <location>
        <begin position="526"/>
        <end position="590"/>
    </location>
</feature>
<evidence type="ECO:0000256" key="9">
    <source>
        <dbReference type="ARBA" id="ARBA00023157"/>
    </source>
</evidence>
<feature type="transmembrane region" description="Helical" evidence="16">
    <location>
        <begin position="837"/>
        <end position="857"/>
    </location>
</feature>
<evidence type="ECO:0000256" key="1">
    <source>
        <dbReference type="ARBA" id="ARBA00004167"/>
    </source>
</evidence>
<dbReference type="FunFam" id="3.10.250.10:FF:000001">
    <property type="entry name" value="Lysyl oxidase 4 isoform X1"/>
    <property type="match status" value="1"/>
</dbReference>
<evidence type="ECO:0000256" key="4">
    <source>
        <dbReference type="ARBA" id="ARBA00022692"/>
    </source>
</evidence>
<evidence type="ECO:0000313" key="19">
    <source>
        <dbReference type="Proteomes" id="UP000796761"/>
    </source>
</evidence>
<dbReference type="SMART" id="SM00202">
    <property type="entry name" value="SR"/>
    <property type="match status" value="8"/>
</dbReference>
<dbReference type="PRINTS" id="PR00258">
    <property type="entry name" value="SPERACTRCPTR"/>
</dbReference>
<evidence type="ECO:0000256" key="11">
    <source>
        <dbReference type="ARBA" id="ARBA00023180"/>
    </source>
</evidence>
<keyword evidence="8 16" id="KW-0472">Membrane</keyword>
<dbReference type="PROSITE" id="PS00420">
    <property type="entry name" value="SRCR_1"/>
    <property type="match status" value="4"/>
</dbReference>
<evidence type="ECO:0000256" key="2">
    <source>
        <dbReference type="ARBA" id="ARBA00004613"/>
    </source>
</evidence>
<feature type="domain" description="SRCR" evidence="17">
    <location>
        <begin position="306"/>
        <end position="406"/>
    </location>
</feature>
<feature type="domain" description="SRCR" evidence="17">
    <location>
        <begin position="209"/>
        <end position="304"/>
    </location>
</feature>
<evidence type="ECO:0000256" key="10">
    <source>
        <dbReference type="ARBA" id="ARBA00023170"/>
    </source>
</evidence>
<feature type="domain" description="SRCR" evidence="17">
    <location>
        <begin position="730"/>
        <end position="826"/>
    </location>
</feature>
<feature type="disulfide bond" evidence="15">
    <location>
        <begin position="375"/>
        <end position="385"/>
    </location>
</feature>
<gene>
    <name evidence="18" type="ORF">HGM15179_019693</name>
</gene>
<comment type="caution">
    <text evidence="15">Lacks conserved residue(s) required for the propagation of feature annotation.</text>
</comment>
<dbReference type="GO" id="GO:0005886">
    <property type="term" value="C:plasma membrane"/>
    <property type="evidence" value="ECO:0007669"/>
    <property type="project" value="TreeGrafter"/>
</dbReference>
<evidence type="ECO:0000256" key="8">
    <source>
        <dbReference type="ARBA" id="ARBA00023136"/>
    </source>
</evidence>
<keyword evidence="11" id="KW-0325">Glycoprotein</keyword>
<keyword evidence="10" id="KW-0675">Receptor</keyword>
<evidence type="ECO:0000259" key="17">
    <source>
        <dbReference type="PROSITE" id="PS50287"/>
    </source>
</evidence>
<evidence type="ECO:0000256" key="3">
    <source>
        <dbReference type="ARBA" id="ARBA00022525"/>
    </source>
</evidence>
<dbReference type="OrthoDB" id="536948at2759"/>
<feature type="disulfide bond" evidence="15">
    <location>
        <begin position="183"/>
        <end position="193"/>
    </location>
</feature>
<evidence type="ECO:0000256" key="14">
    <source>
        <dbReference type="ARBA" id="ARBA00069168"/>
    </source>
</evidence>
<comment type="subunit">
    <text evidence="13">Interacts with LGALS1 and laminin.</text>
</comment>
<feature type="domain" description="SRCR" evidence="17">
    <location>
        <begin position="17"/>
        <end position="109"/>
    </location>
</feature>
<dbReference type="FunFam" id="3.10.250.10:FF:000016">
    <property type="entry name" value="Scavenger receptor cysteine-rich protein type 12"/>
    <property type="match status" value="1"/>
</dbReference>
<dbReference type="EMBL" id="SWJQ01001789">
    <property type="protein sequence ID" value="TRZ07412.1"/>
    <property type="molecule type" value="Genomic_DNA"/>
</dbReference>
<keyword evidence="19" id="KW-1185">Reference proteome</keyword>
<evidence type="ECO:0000256" key="15">
    <source>
        <dbReference type="PROSITE-ProRule" id="PRU00196"/>
    </source>
</evidence>
<name>A0A8K1D9I6_9PASS</name>
<comment type="function">
    <text evidence="12">Binds to extracellular matrix proteins. Binds to pathogen-associated molecular patterns (PAMPs) present on the cell walls of Gram-positive and Gram-negative bacteria and fungi, behaving as a pattern recognition receptor (PRR). Induces bacterial and fungal aggregation and subsequent inhibition of PAMP-induced cytokine release. Does not possess intrinsic bactericidal activity. May play a role in the innate defense and homeostasis of certain epithelial surfaces.</text>
</comment>